<dbReference type="Proteomes" id="UP000268070">
    <property type="component" value="Chromosome"/>
</dbReference>
<dbReference type="AlphaFoldDB" id="A0A3G2HR83"/>
<dbReference type="Pfam" id="PF20288">
    <property type="entry name" value="MC2"/>
    <property type="match status" value="1"/>
</dbReference>
<gene>
    <name evidence="1" type="ORF">D3M96_03230</name>
</gene>
<dbReference type="KEGG" id="aaqu:D3M96_03230"/>
<proteinExistence type="predicted"/>
<reference evidence="1 2" key="1">
    <citation type="submission" date="2018-09" db="EMBL/GenBank/DDBJ databases">
        <title>Complete genome sequence of the hydrocarbonoclastic bacterium Alcaligenes aquatilis QD168, isolated from a crude-oil polluted marine sediment of Central Chile.</title>
        <authorList>
            <person name="Duran R.E."/>
            <person name="Barra B."/>
            <person name="Salva-Serra F."/>
            <person name="Mendez V."/>
            <person name="Moore E.R.B."/>
            <person name="Seeger M."/>
        </authorList>
    </citation>
    <scope>NUCLEOTIDE SEQUENCE [LARGE SCALE GENOMIC DNA]</scope>
    <source>
        <strain evidence="1 2">QD168</strain>
    </source>
</reference>
<dbReference type="OrthoDB" id="8662245at2"/>
<evidence type="ECO:0000313" key="1">
    <source>
        <dbReference type="EMBL" id="AYN19636.1"/>
    </source>
</evidence>
<name>A0A3G2HR83_9BURK</name>
<protein>
    <submittedName>
        <fullName evidence="1">Threonine transporter</fullName>
    </submittedName>
</protein>
<accession>A0A3G2HR83</accession>
<dbReference type="InterPro" id="IPR046904">
    <property type="entry name" value="ABC-3C_MC2"/>
</dbReference>
<organism evidence="1 2">
    <name type="scientific">Alcaligenes aquatilis</name>
    <dbReference type="NCBI Taxonomy" id="323284"/>
    <lineage>
        <taxon>Bacteria</taxon>
        <taxon>Pseudomonadati</taxon>
        <taxon>Pseudomonadota</taxon>
        <taxon>Betaproteobacteria</taxon>
        <taxon>Burkholderiales</taxon>
        <taxon>Alcaligenaceae</taxon>
        <taxon>Alcaligenes</taxon>
    </lineage>
</organism>
<evidence type="ECO:0000313" key="2">
    <source>
        <dbReference type="Proteomes" id="UP000268070"/>
    </source>
</evidence>
<dbReference type="EMBL" id="CP032153">
    <property type="protein sequence ID" value="AYN19636.1"/>
    <property type="molecule type" value="Genomic_DNA"/>
</dbReference>
<sequence>MDTIMSQEHKPITFNGPLEAGIRAVSILGAAYPQTYDLQRLVALDYLLVHTGDIDGPDNLHPPTPMHTAELLVRRKLVEQSLLLMMTRDLVEREVTPEGIKYGAGENAATFLSSVSSNYLLSLKDRAVWLVETIGYLTDEQFKGMMRRFFDKWVEEFQHVEQSLGGEA</sequence>